<evidence type="ECO:0000256" key="1">
    <source>
        <dbReference type="SAM" id="SignalP"/>
    </source>
</evidence>
<comment type="caution">
    <text evidence="2">The sequence shown here is derived from an EMBL/GenBank/DDBJ whole genome shotgun (WGS) entry which is preliminary data.</text>
</comment>
<keyword evidence="3" id="KW-1185">Reference proteome</keyword>
<name>A0A7Y5ATG1_9GAMM</name>
<dbReference type="SUPFAM" id="SSF49373">
    <property type="entry name" value="Invasin/intimin cell-adhesion fragments"/>
    <property type="match status" value="1"/>
</dbReference>
<gene>
    <name evidence="2" type="ORF">HRH59_13815</name>
</gene>
<dbReference type="AlphaFoldDB" id="A0A7Y5ATG1"/>
<sequence length="623" mass="64136">MKGFPAMLKIAVFSSLAFMLLACQSDTAKNVTTLTLTSSDTGLDAAFPQRFATVTATAHDSEGNLLRNATIEFNTNLGSFSADSLLRNTSASTSRGDAGGEGEGQAKVRLYPAADAGTATVTAYVNGYSQSVDLTINGAPTTPQPQAPAAIALNVAEKALLVAGVNGSDSSTITLRLLQANGDPAQDAGEGVNNLKVSFVSQPGGGEYLSGQNAADELVQSDSVITVNSRNGAAVLTLSAGTLPGVVELQAEALDDNGNSYSPAVLTTVSAVSIASGPAHSIAVSYPIQNAITDLGNGIYRRIGGLLVTDRYGNKVSDGTVVNLGIVDSVILSNTAPVINYGFASSVADHAAATNAGISTLSDAGNSLFSSAYITRNNNERYIEQSDRVLLLNATAADKSRFVAAKPQQVSELSVNQPYTNSATELSYIVGASLLGAQVSGVDPDKAELVSGQAVTVDGNASFYLTYPANRHTILTGCIDPLVDTRHQPAGSAQVWLVAGVSNSSATTVNNQACFSAMRELKLLNLSGNSSLSESGSVLLQALDATDIELPFLNINSNINYSKNDGGLNVAVANCQSRADKRTNLLGQCELPVLITGGTSGDSAELSLSIGQSTPLQISIKIP</sequence>
<dbReference type="Proteomes" id="UP000523161">
    <property type="component" value="Unassembled WGS sequence"/>
</dbReference>
<dbReference type="EMBL" id="JABSOD010000015">
    <property type="protein sequence ID" value="NRQ43626.1"/>
    <property type="molecule type" value="Genomic_DNA"/>
</dbReference>
<accession>A0A7Y5ATG1</accession>
<dbReference type="PROSITE" id="PS51257">
    <property type="entry name" value="PROKAR_LIPOPROTEIN"/>
    <property type="match status" value="1"/>
</dbReference>
<dbReference type="RefSeq" id="WP_173501864.1">
    <property type="nucleotide sequence ID" value="NZ_JABSOD010000015.1"/>
</dbReference>
<dbReference type="InterPro" id="IPR013783">
    <property type="entry name" value="Ig-like_fold"/>
</dbReference>
<dbReference type="Gene3D" id="2.60.40.10">
    <property type="entry name" value="Immunoglobulins"/>
    <property type="match status" value="2"/>
</dbReference>
<organism evidence="2 3">
    <name type="scientific">Rheinheimera lutimaris</name>
    <dbReference type="NCBI Taxonomy" id="2740584"/>
    <lineage>
        <taxon>Bacteria</taxon>
        <taxon>Pseudomonadati</taxon>
        <taxon>Pseudomonadota</taxon>
        <taxon>Gammaproteobacteria</taxon>
        <taxon>Chromatiales</taxon>
        <taxon>Chromatiaceae</taxon>
        <taxon>Rheinheimera</taxon>
    </lineage>
</organism>
<reference evidence="2 3" key="1">
    <citation type="submission" date="2020-06" db="EMBL/GenBank/DDBJ databases">
        <title>Rheinheimera sp. nov., a marine bacterium isolated from coastal.</title>
        <authorList>
            <person name="Yu Q."/>
            <person name="Qi Y."/>
            <person name="Pu J."/>
        </authorList>
    </citation>
    <scope>NUCLEOTIDE SEQUENCE [LARGE SCALE GENOMIC DNA]</scope>
    <source>
        <strain evidence="2 3">YQF-2</strain>
    </source>
</reference>
<feature type="chain" id="PRO_5031536583" description="Big-1 domain-containing protein" evidence="1">
    <location>
        <begin position="29"/>
        <end position="623"/>
    </location>
</feature>
<evidence type="ECO:0000313" key="3">
    <source>
        <dbReference type="Proteomes" id="UP000523161"/>
    </source>
</evidence>
<keyword evidence="1" id="KW-0732">Signal</keyword>
<evidence type="ECO:0000313" key="2">
    <source>
        <dbReference type="EMBL" id="NRQ43626.1"/>
    </source>
</evidence>
<evidence type="ECO:0008006" key="4">
    <source>
        <dbReference type="Google" id="ProtNLM"/>
    </source>
</evidence>
<feature type="signal peptide" evidence="1">
    <location>
        <begin position="1"/>
        <end position="28"/>
    </location>
</feature>
<proteinExistence type="predicted"/>
<protein>
    <recommendedName>
        <fullName evidence="4">Big-1 domain-containing protein</fullName>
    </recommendedName>
</protein>
<dbReference type="InterPro" id="IPR008964">
    <property type="entry name" value="Invasin/intimin_cell_adhesion"/>
</dbReference>